<gene>
    <name evidence="1" type="ORF">LPJ66_000216</name>
</gene>
<comment type="caution">
    <text evidence="1">The sequence shown here is derived from an EMBL/GenBank/DDBJ whole genome shotgun (WGS) entry which is preliminary data.</text>
</comment>
<accession>A0ACC1IX23</accession>
<evidence type="ECO:0000313" key="2">
    <source>
        <dbReference type="Proteomes" id="UP001150581"/>
    </source>
</evidence>
<dbReference type="EMBL" id="JANBPG010000004">
    <property type="protein sequence ID" value="KAJ1902221.1"/>
    <property type="molecule type" value="Genomic_DNA"/>
</dbReference>
<keyword evidence="2" id="KW-1185">Reference proteome</keyword>
<name>A0ACC1IX23_9FUNG</name>
<reference evidence="1" key="1">
    <citation type="submission" date="2022-07" db="EMBL/GenBank/DDBJ databases">
        <title>Phylogenomic reconstructions and comparative analyses of Kickxellomycotina fungi.</title>
        <authorList>
            <person name="Reynolds N.K."/>
            <person name="Stajich J.E."/>
            <person name="Barry K."/>
            <person name="Grigoriev I.V."/>
            <person name="Crous P."/>
            <person name="Smith M.E."/>
        </authorList>
    </citation>
    <scope>NUCLEOTIDE SEQUENCE</scope>
    <source>
        <strain evidence="1">Benny 63K</strain>
    </source>
</reference>
<sequence>MSTLNDVPAELKHIQPYIQRSQEIHTIDPVISYFCKYYAARLAITSPASPTTQPYISHLLTILEQEKTQLQQTSQMQNDQIAAQHCTMFALKIFAKADSEDRLGGAGKSTARGFIVASQFMQIVAAFGEPLPGGLEEKIKYAKWRAAEILRAIREGRTPEPPAMQEEEEKELLSALPVSSPVVLPEMSSPQIASPQMASPPPPPIASPQLQQQQQWSGYAQDQPTPFDTLPSVPQSAVSAAVPQGPPLQSTAAQGPQTRPNNSPHINTPMMLPAASAATFIPVPASRLPAIAPSAMDDGEMLDPTVTKNAQKHARWAISALEYDDVHTAIDNLQKAIAILRPYQK</sequence>
<protein>
    <submittedName>
        <fullName evidence="1">Uncharacterized protein</fullName>
    </submittedName>
</protein>
<proteinExistence type="predicted"/>
<dbReference type="Proteomes" id="UP001150581">
    <property type="component" value="Unassembled WGS sequence"/>
</dbReference>
<organism evidence="1 2">
    <name type="scientific">Kickxella alabastrina</name>
    <dbReference type="NCBI Taxonomy" id="61397"/>
    <lineage>
        <taxon>Eukaryota</taxon>
        <taxon>Fungi</taxon>
        <taxon>Fungi incertae sedis</taxon>
        <taxon>Zoopagomycota</taxon>
        <taxon>Kickxellomycotina</taxon>
        <taxon>Kickxellomycetes</taxon>
        <taxon>Kickxellales</taxon>
        <taxon>Kickxellaceae</taxon>
        <taxon>Kickxella</taxon>
    </lineage>
</organism>
<evidence type="ECO:0000313" key="1">
    <source>
        <dbReference type="EMBL" id="KAJ1902221.1"/>
    </source>
</evidence>